<dbReference type="NCBIfam" id="TIGR00492">
    <property type="entry name" value="alr"/>
    <property type="match status" value="1"/>
</dbReference>
<evidence type="ECO:0000256" key="4">
    <source>
        <dbReference type="ARBA" id="ARBA00013089"/>
    </source>
</evidence>
<keyword evidence="6 7" id="KW-0413">Isomerase</keyword>
<dbReference type="GO" id="GO:0005829">
    <property type="term" value="C:cytosol"/>
    <property type="evidence" value="ECO:0007669"/>
    <property type="project" value="TreeGrafter"/>
</dbReference>
<protein>
    <recommendedName>
        <fullName evidence="4 7">Alanine racemase</fullName>
        <ecNumber evidence="4 7">5.1.1.1</ecNumber>
    </recommendedName>
</protein>
<feature type="active site" description="Proton acceptor; specific for D-alanine" evidence="7">
    <location>
        <position position="58"/>
    </location>
</feature>
<dbReference type="UniPathway" id="UPA00042">
    <property type="reaction ID" value="UER00497"/>
</dbReference>
<comment type="catalytic activity">
    <reaction evidence="1 7">
        <text>L-alanine = D-alanine</text>
        <dbReference type="Rhea" id="RHEA:20249"/>
        <dbReference type="ChEBI" id="CHEBI:57416"/>
        <dbReference type="ChEBI" id="CHEBI:57972"/>
        <dbReference type="EC" id="5.1.1.1"/>
    </reaction>
</comment>
<dbReference type="SMART" id="SM01005">
    <property type="entry name" value="Ala_racemase_C"/>
    <property type="match status" value="1"/>
</dbReference>
<dbReference type="Gene3D" id="2.40.37.10">
    <property type="entry name" value="Lyase, Ornithine Decarboxylase, Chain A, domain 1"/>
    <property type="match status" value="1"/>
</dbReference>
<keyword evidence="5 7" id="KW-0663">Pyridoxal phosphate</keyword>
<dbReference type="AlphaFoldDB" id="A0A397Q5Z2"/>
<dbReference type="Gene3D" id="3.20.20.10">
    <property type="entry name" value="Alanine racemase"/>
    <property type="match status" value="1"/>
</dbReference>
<comment type="caution">
    <text evidence="12">The sequence shown here is derived from an EMBL/GenBank/DDBJ whole genome shotgun (WGS) entry which is preliminary data.</text>
</comment>
<evidence type="ECO:0000256" key="10">
    <source>
        <dbReference type="SAM" id="MobiDB-lite"/>
    </source>
</evidence>
<evidence type="ECO:0000256" key="1">
    <source>
        <dbReference type="ARBA" id="ARBA00000316"/>
    </source>
</evidence>
<keyword evidence="13" id="KW-1185">Reference proteome</keyword>
<feature type="modified residue" description="N6-(pyridoxal phosphate)lysine" evidence="7 8">
    <location>
        <position position="58"/>
    </location>
</feature>
<dbReference type="GO" id="GO:0008784">
    <property type="term" value="F:alanine racemase activity"/>
    <property type="evidence" value="ECO:0007669"/>
    <property type="project" value="UniProtKB-UniRule"/>
</dbReference>
<dbReference type="InterPro" id="IPR000821">
    <property type="entry name" value="Ala_racemase"/>
</dbReference>
<evidence type="ECO:0000259" key="11">
    <source>
        <dbReference type="SMART" id="SM01005"/>
    </source>
</evidence>
<dbReference type="PROSITE" id="PS00395">
    <property type="entry name" value="ALANINE_RACEMASE"/>
    <property type="match status" value="1"/>
</dbReference>
<feature type="binding site" evidence="7 9">
    <location>
        <position position="330"/>
    </location>
    <ligand>
        <name>substrate</name>
    </ligand>
</feature>
<dbReference type="InterPro" id="IPR009006">
    <property type="entry name" value="Ala_racemase/Decarboxylase_C"/>
</dbReference>
<dbReference type="SUPFAM" id="SSF51419">
    <property type="entry name" value="PLP-binding barrel"/>
    <property type="match status" value="1"/>
</dbReference>
<dbReference type="Pfam" id="PF00842">
    <property type="entry name" value="Ala_racemase_C"/>
    <property type="match status" value="1"/>
</dbReference>
<evidence type="ECO:0000256" key="6">
    <source>
        <dbReference type="ARBA" id="ARBA00023235"/>
    </source>
</evidence>
<comment type="similarity">
    <text evidence="3 7">Belongs to the alanine racemase family.</text>
</comment>
<dbReference type="PANTHER" id="PTHR30511">
    <property type="entry name" value="ALANINE RACEMASE"/>
    <property type="match status" value="1"/>
</dbReference>
<dbReference type="HAMAP" id="MF_01201">
    <property type="entry name" value="Ala_racemase"/>
    <property type="match status" value="1"/>
</dbReference>
<feature type="region of interest" description="Disordered" evidence="10">
    <location>
        <begin position="1"/>
        <end position="20"/>
    </location>
</feature>
<comment type="cofactor">
    <cofactor evidence="2 7 8">
        <name>pyridoxal 5'-phosphate</name>
        <dbReference type="ChEBI" id="CHEBI:597326"/>
    </cofactor>
</comment>
<dbReference type="PRINTS" id="PR00992">
    <property type="entry name" value="ALARACEMASE"/>
</dbReference>
<dbReference type="EC" id="5.1.1.1" evidence="4 7"/>
<evidence type="ECO:0000256" key="7">
    <source>
        <dbReference type="HAMAP-Rule" id="MF_01201"/>
    </source>
</evidence>
<evidence type="ECO:0000256" key="5">
    <source>
        <dbReference type="ARBA" id="ARBA00022898"/>
    </source>
</evidence>
<proteinExistence type="inferred from homology"/>
<reference evidence="12 13" key="1">
    <citation type="submission" date="2018-08" db="EMBL/GenBank/DDBJ databases">
        <title>Genomic Encyclopedia of Archaeal and Bacterial Type Strains, Phase II (KMG-II): from individual species to whole genera.</title>
        <authorList>
            <person name="Goeker M."/>
        </authorList>
    </citation>
    <scope>NUCLEOTIDE SEQUENCE [LARGE SCALE GENOMIC DNA]</scope>
    <source>
        <strain evidence="12 13">DSM 5002</strain>
    </source>
</reference>
<dbReference type="InterPro" id="IPR011079">
    <property type="entry name" value="Ala_racemase_C"/>
</dbReference>
<evidence type="ECO:0000256" key="8">
    <source>
        <dbReference type="PIRSR" id="PIRSR600821-50"/>
    </source>
</evidence>
<dbReference type="OrthoDB" id="9813814at2"/>
<dbReference type="InterPro" id="IPR029066">
    <property type="entry name" value="PLP-binding_barrel"/>
</dbReference>
<evidence type="ECO:0000256" key="2">
    <source>
        <dbReference type="ARBA" id="ARBA00001933"/>
    </source>
</evidence>
<feature type="active site" description="Proton acceptor; specific for L-alanine" evidence="7">
    <location>
        <position position="277"/>
    </location>
</feature>
<dbReference type="SUPFAM" id="SSF50621">
    <property type="entry name" value="Alanine racemase C-terminal domain-like"/>
    <property type="match status" value="1"/>
</dbReference>
<evidence type="ECO:0000256" key="3">
    <source>
        <dbReference type="ARBA" id="ARBA00007880"/>
    </source>
</evidence>
<dbReference type="GO" id="GO:0030170">
    <property type="term" value="F:pyridoxal phosphate binding"/>
    <property type="evidence" value="ECO:0007669"/>
    <property type="project" value="UniProtKB-UniRule"/>
</dbReference>
<comment type="pathway">
    <text evidence="7">Amino-acid biosynthesis; D-alanine biosynthesis; D-alanine from L-alanine: step 1/1.</text>
</comment>
<dbReference type="Proteomes" id="UP000266273">
    <property type="component" value="Unassembled WGS sequence"/>
</dbReference>
<evidence type="ECO:0000313" key="13">
    <source>
        <dbReference type="Proteomes" id="UP000266273"/>
    </source>
</evidence>
<evidence type="ECO:0000313" key="12">
    <source>
        <dbReference type="EMBL" id="RIA56468.1"/>
    </source>
</evidence>
<dbReference type="CDD" id="cd00430">
    <property type="entry name" value="PLPDE_III_AR"/>
    <property type="match status" value="1"/>
</dbReference>
<evidence type="ECO:0000256" key="9">
    <source>
        <dbReference type="PIRSR" id="PIRSR600821-52"/>
    </source>
</evidence>
<dbReference type="PANTHER" id="PTHR30511:SF0">
    <property type="entry name" value="ALANINE RACEMASE, CATABOLIC-RELATED"/>
    <property type="match status" value="1"/>
</dbReference>
<accession>A0A397Q5Z2</accession>
<dbReference type="InterPro" id="IPR020622">
    <property type="entry name" value="Ala_racemase_pyridoxalP-BS"/>
</dbReference>
<sequence>MDGAEQRLNETTWPHTAGHIAPDPRDTALLLIDLDALRANYRRLRDMAPGAETAAVVKADGYGLGAVPCARALAAEGARTFFVATLGEALDLRPALPEATIYVLDGLAPGAAEHFVAAQLRPVLGDLAEIEEWAGYCRATGYAGPAAIHLDTGFNRLGLDMTGVQALAARPEWLEAFDPALVMSHLACADTQGDPKTDVQATLFDEMRALLPPAPASLAASGGIQLGPRYHYDMTRAGVALYGGQALEGAPPMQPVVTLLARIATVREAGPGDTVGYGAAHTLTRPSRIAIVTAGYADGYIRLLGGSDAREGAHGFIGPHKVPVLGRVSMDLTAFDVTNVPGALARRGGWIELLGPRLTVDELAARAQTIGYEVLTSLGPRYTRHFIGG</sequence>
<gene>
    <name evidence="12" type="ORF">BXY53_1574</name>
</gene>
<dbReference type="InterPro" id="IPR001608">
    <property type="entry name" value="Ala_racemase_N"/>
</dbReference>
<feature type="domain" description="Alanine racemase C-terminal" evidence="11">
    <location>
        <begin position="256"/>
        <end position="387"/>
    </location>
</feature>
<dbReference type="Pfam" id="PF01168">
    <property type="entry name" value="Ala_racemase_N"/>
    <property type="match status" value="1"/>
</dbReference>
<feature type="binding site" evidence="7 9">
    <location>
        <position position="156"/>
    </location>
    <ligand>
        <name>substrate</name>
    </ligand>
</feature>
<dbReference type="EMBL" id="QXDF01000001">
    <property type="protein sequence ID" value="RIA56468.1"/>
    <property type="molecule type" value="Genomic_DNA"/>
</dbReference>
<name>A0A397Q5Z2_9HYPH</name>
<dbReference type="RefSeq" id="WP_119061258.1">
    <property type="nucleotide sequence ID" value="NZ_QXDF01000001.1"/>
</dbReference>
<organism evidence="12 13">
    <name type="scientific">Dichotomicrobium thermohalophilum</name>
    <dbReference type="NCBI Taxonomy" id="933063"/>
    <lineage>
        <taxon>Bacteria</taxon>
        <taxon>Pseudomonadati</taxon>
        <taxon>Pseudomonadota</taxon>
        <taxon>Alphaproteobacteria</taxon>
        <taxon>Hyphomicrobiales</taxon>
        <taxon>Hyphomicrobiaceae</taxon>
        <taxon>Dichotomicrobium</taxon>
    </lineage>
</organism>
<comment type="function">
    <text evidence="7">Catalyzes the interconversion of L-alanine and D-alanine. May also act on other amino acids.</text>
</comment>
<dbReference type="GO" id="GO:0030632">
    <property type="term" value="P:D-alanine biosynthetic process"/>
    <property type="evidence" value="ECO:0007669"/>
    <property type="project" value="UniProtKB-UniRule"/>
</dbReference>